<keyword evidence="1" id="KW-0812">Transmembrane</keyword>
<dbReference type="STRING" id="76114.ebA4594"/>
<dbReference type="InterPro" id="IPR016937">
    <property type="entry name" value="UCP029727"/>
</dbReference>
<gene>
    <name evidence="4" type="ORF">ebA4594</name>
</gene>
<dbReference type="PIRSF" id="PIRSF029727">
    <property type="entry name" value="UCP029727"/>
    <property type="match status" value="1"/>
</dbReference>
<proteinExistence type="predicted"/>
<dbReference type="Pfam" id="PF19346">
    <property type="entry name" value="DUF5924"/>
    <property type="match status" value="1"/>
</dbReference>
<feature type="transmembrane region" description="Helical" evidence="1">
    <location>
        <begin position="154"/>
        <end position="174"/>
    </location>
</feature>
<dbReference type="AlphaFoldDB" id="Q5P1T8"/>
<evidence type="ECO:0000313" key="4">
    <source>
        <dbReference type="EMBL" id="CAI08726.1"/>
    </source>
</evidence>
<name>Q5P1T8_AROAE</name>
<dbReference type="Proteomes" id="UP000006552">
    <property type="component" value="Chromosome"/>
</dbReference>
<evidence type="ECO:0008006" key="6">
    <source>
        <dbReference type="Google" id="ProtNLM"/>
    </source>
</evidence>
<dbReference type="EMBL" id="CR555306">
    <property type="protein sequence ID" value="CAI08726.1"/>
    <property type="molecule type" value="Genomic_DNA"/>
</dbReference>
<feature type="transmembrane region" description="Helical" evidence="1">
    <location>
        <begin position="32"/>
        <end position="49"/>
    </location>
</feature>
<dbReference type="HOGENOM" id="CLU_048549_0_0_4"/>
<dbReference type="eggNOG" id="ENOG502Z8V3">
    <property type="taxonomic scope" value="Bacteria"/>
</dbReference>
<feature type="domain" description="DUF5924" evidence="3">
    <location>
        <begin position="13"/>
        <end position="269"/>
    </location>
</feature>
<accession>Q5P1T8</accession>
<dbReference type="InterPro" id="IPR045968">
    <property type="entry name" value="DUF5924"/>
</dbReference>
<evidence type="ECO:0000259" key="3">
    <source>
        <dbReference type="Pfam" id="PF19346"/>
    </source>
</evidence>
<feature type="transmembrane region" description="Helical" evidence="1">
    <location>
        <begin position="92"/>
        <end position="118"/>
    </location>
</feature>
<dbReference type="KEGG" id="eba:ebA4594"/>
<keyword evidence="5" id="KW-1185">Reference proteome</keyword>
<sequence>MPTSSGSPLREFMSIWKERLLRLVGLVQRHPRTLALFGFVSGIASFVLVDRQEEFARVIPLLMLLSWTWLVLENTLSRSLARRFGHELPAGVLRYATQMIHQESLFFVLPFFFVTTAWNSGQAFFSALLLGAALVAIIDPVYYKWLAPRRWTYLAYHTLTLFAVLLTALPILFHLTTPESYKLAIVVAVVLSLPSLSRNVPFDGWGRWAALGALSLALGATGWLARSWIPPATLWLTDVAVTASLDDRTPAESLGTVTDAQLRSTGLFAYTAIRAPRGLDERVYHVWQHDGIEVDRIALDITGGRKGGYRSWTHKRNFPDNAVGRWQVRVLTEAGQMIGALRFRVVD</sequence>
<dbReference type="InterPro" id="IPR022606">
    <property type="entry name" value="DUF2914"/>
</dbReference>
<reference evidence="4 5" key="1">
    <citation type="journal article" date="2005" name="Arch. Microbiol.">
        <title>The genome sequence of an anaerobic aromatic-degrading denitrifying bacterium, strain EbN1.</title>
        <authorList>
            <person name="Rabus R."/>
            <person name="Kube M."/>
            <person name="Heider J."/>
            <person name="Beck A."/>
            <person name="Heitmann K."/>
            <person name="Widdel F."/>
            <person name="Reinhardt R."/>
        </authorList>
    </citation>
    <scope>NUCLEOTIDE SEQUENCE [LARGE SCALE GENOMIC DNA]</scope>
    <source>
        <strain evidence="4 5">EbN1</strain>
    </source>
</reference>
<evidence type="ECO:0000259" key="2">
    <source>
        <dbReference type="Pfam" id="PF11141"/>
    </source>
</evidence>
<keyword evidence="1" id="KW-1133">Transmembrane helix</keyword>
<evidence type="ECO:0000256" key="1">
    <source>
        <dbReference type="SAM" id="Phobius"/>
    </source>
</evidence>
<feature type="domain" description="DUF2914" evidence="2">
    <location>
        <begin position="280"/>
        <end position="345"/>
    </location>
</feature>
<keyword evidence="1" id="KW-0472">Membrane</keyword>
<evidence type="ECO:0000313" key="5">
    <source>
        <dbReference type="Proteomes" id="UP000006552"/>
    </source>
</evidence>
<organism evidence="4 5">
    <name type="scientific">Aromatoleum aromaticum (strain DSM 19018 / LMG 30748 / EbN1)</name>
    <name type="common">Azoarcus sp. (strain EbN1)</name>
    <dbReference type="NCBI Taxonomy" id="76114"/>
    <lineage>
        <taxon>Bacteria</taxon>
        <taxon>Pseudomonadati</taxon>
        <taxon>Pseudomonadota</taxon>
        <taxon>Betaproteobacteria</taxon>
        <taxon>Rhodocyclales</taxon>
        <taxon>Rhodocyclaceae</taxon>
        <taxon>Aromatoleum</taxon>
    </lineage>
</organism>
<protein>
    <recommendedName>
        <fullName evidence="6">DUF2914 domain-containing protein</fullName>
    </recommendedName>
</protein>
<dbReference type="Pfam" id="PF11141">
    <property type="entry name" value="DUF2914"/>
    <property type="match status" value="1"/>
</dbReference>